<evidence type="ECO:0000256" key="1">
    <source>
        <dbReference type="SAM" id="Phobius"/>
    </source>
</evidence>
<keyword evidence="3" id="KW-1185">Reference proteome</keyword>
<sequence length="159" mass="17333">MGCCCPCSRRSRALVVGIADLIVGSGGLSAVCFLLFIISDEMKKLEDRSPIEYDERMHILTGLYWSVMLSYVFPATVTLLTGIFTVFAVSQNNDCCAIASILLTIILVFAGAGILLILYLIGIEYPFLIPLGIGTMLHVIFTFILLSFRANDLKAQGTV</sequence>
<feature type="transmembrane region" description="Helical" evidence="1">
    <location>
        <begin position="12"/>
        <end position="38"/>
    </location>
</feature>
<reference evidence="2 3" key="1">
    <citation type="submission" date="2024-08" db="EMBL/GenBank/DDBJ databases">
        <authorList>
            <person name="Cucini C."/>
            <person name="Frati F."/>
        </authorList>
    </citation>
    <scope>NUCLEOTIDE SEQUENCE [LARGE SCALE GENOMIC DNA]</scope>
</reference>
<dbReference type="Proteomes" id="UP001642540">
    <property type="component" value="Unassembled WGS sequence"/>
</dbReference>
<feature type="transmembrane region" description="Helical" evidence="1">
    <location>
        <begin position="63"/>
        <end position="89"/>
    </location>
</feature>
<comment type="caution">
    <text evidence="2">The sequence shown here is derived from an EMBL/GenBank/DDBJ whole genome shotgun (WGS) entry which is preliminary data.</text>
</comment>
<organism evidence="2 3">
    <name type="scientific">Orchesella dallaii</name>
    <dbReference type="NCBI Taxonomy" id="48710"/>
    <lineage>
        <taxon>Eukaryota</taxon>
        <taxon>Metazoa</taxon>
        <taxon>Ecdysozoa</taxon>
        <taxon>Arthropoda</taxon>
        <taxon>Hexapoda</taxon>
        <taxon>Collembola</taxon>
        <taxon>Entomobryomorpha</taxon>
        <taxon>Entomobryoidea</taxon>
        <taxon>Orchesellidae</taxon>
        <taxon>Orchesellinae</taxon>
        <taxon>Orchesella</taxon>
    </lineage>
</organism>
<keyword evidence="1" id="KW-0472">Membrane</keyword>
<proteinExistence type="predicted"/>
<protein>
    <submittedName>
        <fullName evidence="2">Uncharacterized protein</fullName>
    </submittedName>
</protein>
<evidence type="ECO:0000313" key="3">
    <source>
        <dbReference type="Proteomes" id="UP001642540"/>
    </source>
</evidence>
<gene>
    <name evidence="2" type="ORF">ODALV1_LOCUS10205</name>
</gene>
<feature type="transmembrane region" description="Helical" evidence="1">
    <location>
        <begin position="127"/>
        <end position="148"/>
    </location>
</feature>
<keyword evidence="1" id="KW-1133">Transmembrane helix</keyword>
<evidence type="ECO:0000313" key="2">
    <source>
        <dbReference type="EMBL" id="CAL8099311.1"/>
    </source>
</evidence>
<accession>A0ABP1QH75</accession>
<keyword evidence="1" id="KW-0812">Transmembrane</keyword>
<dbReference type="EMBL" id="CAXLJM020000031">
    <property type="protein sequence ID" value="CAL8099311.1"/>
    <property type="molecule type" value="Genomic_DNA"/>
</dbReference>
<name>A0ABP1QH75_9HEXA</name>
<feature type="transmembrane region" description="Helical" evidence="1">
    <location>
        <begin position="96"/>
        <end position="121"/>
    </location>
</feature>